<dbReference type="AlphaFoldDB" id="A0AAE0N8S0"/>
<name>A0AAE0N8S0_9PEZI</name>
<accession>A0AAE0N8S0</accession>
<keyword evidence="2" id="KW-1185">Reference proteome</keyword>
<gene>
    <name evidence="1" type="ORF">B0T24DRAFT_594524</name>
</gene>
<comment type="caution">
    <text evidence="1">The sequence shown here is derived from an EMBL/GenBank/DDBJ whole genome shotgun (WGS) entry which is preliminary data.</text>
</comment>
<evidence type="ECO:0000313" key="2">
    <source>
        <dbReference type="Proteomes" id="UP001287356"/>
    </source>
</evidence>
<dbReference type="EMBL" id="JAULSN010000004">
    <property type="protein sequence ID" value="KAK3374430.1"/>
    <property type="molecule type" value="Genomic_DNA"/>
</dbReference>
<reference evidence="1" key="2">
    <citation type="submission" date="2023-06" db="EMBL/GenBank/DDBJ databases">
        <authorList>
            <consortium name="Lawrence Berkeley National Laboratory"/>
            <person name="Haridas S."/>
            <person name="Hensen N."/>
            <person name="Bonometti L."/>
            <person name="Westerberg I."/>
            <person name="Brannstrom I.O."/>
            <person name="Guillou S."/>
            <person name="Cros-Aarteil S."/>
            <person name="Calhoun S."/>
            <person name="Kuo A."/>
            <person name="Mondo S."/>
            <person name="Pangilinan J."/>
            <person name="Riley R."/>
            <person name="Labutti K."/>
            <person name="Andreopoulos B."/>
            <person name="Lipzen A."/>
            <person name="Chen C."/>
            <person name="Yanf M."/>
            <person name="Daum C."/>
            <person name="Ng V."/>
            <person name="Clum A."/>
            <person name="Steindorff A."/>
            <person name="Ohm R."/>
            <person name="Martin F."/>
            <person name="Silar P."/>
            <person name="Natvig D."/>
            <person name="Lalanne C."/>
            <person name="Gautier V."/>
            <person name="Ament-Velasquez S.L."/>
            <person name="Kruys A."/>
            <person name="Hutchinson M.I."/>
            <person name="Powell A.J."/>
            <person name="Barry K."/>
            <person name="Miller A.N."/>
            <person name="Grigoriev I.V."/>
            <person name="Debuchy R."/>
            <person name="Gladieux P."/>
            <person name="Thoren M.H."/>
            <person name="Johannesson H."/>
        </authorList>
    </citation>
    <scope>NUCLEOTIDE SEQUENCE</scope>
    <source>
        <strain evidence="1">CBS 958.72</strain>
    </source>
</reference>
<evidence type="ECO:0000313" key="1">
    <source>
        <dbReference type="EMBL" id="KAK3374430.1"/>
    </source>
</evidence>
<sequence length="206" mass="22663">MCGSLLTNTGLFRTNRMAMQFNVGRQMACMVPQTRVTRRTSGSDGWMRPAPDFIAGVRKSDHSIGSGHRSRLACTCAAPFLHPQGTRWCLELAYARTEEAMPDDTWAHTSGLGLQTELKDGEGEKDQNWRLVLCLETKSRMACLTNMSLHASHLGPLAKFPKEQLASPQGAVSPHSVHMGLLLVSCQPVSLSWEQQLVSRAGARDE</sequence>
<organism evidence="1 2">
    <name type="scientific">Lasiosphaeria ovina</name>
    <dbReference type="NCBI Taxonomy" id="92902"/>
    <lineage>
        <taxon>Eukaryota</taxon>
        <taxon>Fungi</taxon>
        <taxon>Dikarya</taxon>
        <taxon>Ascomycota</taxon>
        <taxon>Pezizomycotina</taxon>
        <taxon>Sordariomycetes</taxon>
        <taxon>Sordariomycetidae</taxon>
        <taxon>Sordariales</taxon>
        <taxon>Lasiosphaeriaceae</taxon>
        <taxon>Lasiosphaeria</taxon>
    </lineage>
</organism>
<reference evidence="1" key="1">
    <citation type="journal article" date="2023" name="Mol. Phylogenet. Evol.">
        <title>Genome-scale phylogeny and comparative genomics of the fungal order Sordariales.</title>
        <authorList>
            <person name="Hensen N."/>
            <person name="Bonometti L."/>
            <person name="Westerberg I."/>
            <person name="Brannstrom I.O."/>
            <person name="Guillou S."/>
            <person name="Cros-Aarteil S."/>
            <person name="Calhoun S."/>
            <person name="Haridas S."/>
            <person name="Kuo A."/>
            <person name="Mondo S."/>
            <person name="Pangilinan J."/>
            <person name="Riley R."/>
            <person name="LaButti K."/>
            <person name="Andreopoulos B."/>
            <person name="Lipzen A."/>
            <person name="Chen C."/>
            <person name="Yan M."/>
            <person name="Daum C."/>
            <person name="Ng V."/>
            <person name="Clum A."/>
            <person name="Steindorff A."/>
            <person name="Ohm R.A."/>
            <person name="Martin F."/>
            <person name="Silar P."/>
            <person name="Natvig D.O."/>
            <person name="Lalanne C."/>
            <person name="Gautier V."/>
            <person name="Ament-Velasquez S.L."/>
            <person name="Kruys A."/>
            <person name="Hutchinson M.I."/>
            <person name="Powell A.J."/>
            <person name="Barry K."/>
            <person name="Miller A.N."/>
            <person name="Grigoriev I.V."/>
            <person name="Debuchy R."/>
            <person name="Gladieux P."/>
            <person name="Hiltunen Thoren M."/>
            <person name="Johannesson H."/>
        </authorList>
    </citation>
    <scope>NUCLEOTIDE SEQUENCE</scope>
    <source>
        <strain evidence="1">CBS 958.72</strain>
    </source>
</reference>
<proteinExistence type="predicted"/>
<protein>
    <submittedName>
        <fullName evidence="1">Uncharacterized protein</fullName>
    </submittedName>
</protein>
<dbReference type="Proteomes" id="UP001287356">
    <property type="component" value="Unassembled WGS sequence"/>
</dbReference>